<keyword evidence="11" id="KW-0809">Transit peptide</keyword>
<evidence type="ECO:0000256" key="11">
    <source>
        <dbReference type="RuleBase" id="RU364077"/>
    </source>
</evidence>
<comment type="subcellular location">
    <subcellularLocation>
        <location evidence="2">Membrane</location>
        <topology evidence="2">Peripheral membrane protein</topology>
    </subcellularLocation>
    <subcellularLocation>
        <location evidence="11">Mitochondrion inner membrane</location>
        <topology evidence="11">Peripheral membrane protein</topology>
    </subcellularLocation>
    <text evidence="11">Localizes to the matrix side of the mitochondrion inner membrane.</text>
</comment>
<evidence type="ECO:0000256" key="4">
    <source>
        <dbReference type="ARBA" id="ARBA00022617"/>
    </source>
</evidence>
<evidence type="ECO:0000256" key="7">
    <source>
        <dbReference type="ARBA" id="ARBA00023004"/>
    </source>
</evidence>
<protein>
    <recommendedName>
        <fullName evidence="11">Cholesterol side-chain cleavage enzyme, mitochondrial</fullName>
        <ecNumber evidence="11">1.14.15.6</ecNumber>
    </recommendedName>
    <alternativeName>
        <fullName evidence="11">Cholesterol desmolase</fullName>
    </alternativeName>
</protein>
<comment type="similarity">
    <text evidence="3 11">Belongs to the cytochrome P450 family.</text>
</comment>
<dbReference type="EMBL" id="JANPWB010000006">
    <property type="protein sequence ID" value="KAJ1181362.1"/>
    <property type="molecule type" value="Genomic_DNA"/>
</dbReference>
<dbReference type="GO" id="GO:0006700">
    <property type="term" value="P:C21-steroid hormone biosynthetic process"/>
    <property type="evidence" value="ECO:0007669"/>
    <property type="project" value="TreeGrafter"/>
</dbReference>
<organism evidence="12 13">
    <name type="scientific">Pleurodeles waltl</name>
    <name type="common">Iberian ribbed newt</name>
    <dbReference type="NCBI Taxonomy" id="8319"/>
    <lineage>
        <taxon>Eukaryota</taxon>
        <taxon>Metazoa</taxon>
        <taxon>Chordata</taxon>
        <taxon>Craniata</taxon>
        <taxon>Vertebrata</taxon>
        <taxon>Euteleostomi</taxon>
        <taxon>Amphibia</taxon>
        <taxon>Batrachia</taxon>
        <taxon>Caudata</taxon>
        <taxon>Salamandroidea</taxon>
        <taxon>Salamandridae</taxon>
        <taxon>Pleurodelinae</taxon>
        <taxon>Pleurodeles</taxon>
    </lineage>
</organism>
<dbReference type="PANTHER" id="PTHR24279:SF3">
    <property type="entry name" value="CHOLESTEROL SIDE-CHAIN CLEAVAGE ENZYME, MITOCHONDRIAL"/>
    <property type="match status" value="1"/>
</dbReference>
<keyword evidence="7 11" id="KW-0408">Iron</keyword>
<dbReference type="GO" id="GO:0008386">
    <property type="term" value="F:cholesterol monooxygenase (side-chain-cleaving) activity"/>
    <property type="evidence" value="ECO:0007669"/>
    <property type="project" value="UniProtKB-EC"/>
</dbReference>
<accession>A0AAV7TXJ2</accession>
<dbReference type="EC" id="1.14.15.6" evidence="11"/>
<comment type="catalytic activity">
    <reaction evidence="11">
        <text>6 reduced [adrenodoxin] + cholesterol + 3 O2 + 6 H(+) = 4-methylpentanal + pregnenolone + 6 oxidized [adrenodoxin] + 4 H2O</text>
        <dbReference type="Rhea" id="RHEA:35739"/>
        <dbReference type="Rhea" id="RHEA-COMP:9998"/>
        <dbReference type="Rhea" id="RHEA-COMP:9999"/>
        <dbReference type="ChEBI" id="CHEBI:15377"/>
        <dbReference type="ChEBI" id="CHEBI:15378"/>
        <dbReference type="ChEBI" id="CHEBI:15379"/>
        <dbReference type="ChEBI" id="CHEBI:16113"/>
        <dbReference type="ChEBI" id="CHEBI:16581"/>
        <dbReference type="ChEBI" id="CHEBI:17998"/>
        <dbReference type="ChEBI" id="CHEBI:33737"/>
        <dbReference type="ChEBI" id="CHEBI:33738"/>
        <dbReference type="EC" id="1.14.15.6"/>
    </reaction>
</comment>
<dbReference type="GO" id="GO:0034650">
    <property type="term" value="P:cortisol metabolic process"/>
    <property type="evidence" value="ECO:0007669"/>
    <property type="project" value="TreeGrafter"/>
</dbReference>
<keyword evidence="11" id="KW-0753">Steroid metabolism</keyword>
<evidence type="ECO:0000313" key="13">
    <source>
        <dbReference type="Proteomes" id="UP001066276"/>
    </source>
</evidence>
<comment type="cofactor">
    <cofactor evidence="1 11">
        <name>heme</name>
        <dbReference type="ChEBI" id="CHEBI:30413"/>
    </cofactor>
</comment>
<name>A0AAV7TXJ2_PLEWA</name>
<dbReference type="GO" id="GO:0005743">
    <property type="term" value="C:mitochondrial inner membrane"/>
    <property type="evidence" value="ECO:0007669"/>
    <property type="project" value="UniProtKB-SubCell"/>
</dbReference>
<dbReference type="GO" id="GO:0008203">
    <property type="term" value="P:cholesterol metabolic process"/>
    <property type="evidence" value="ECO:0007669"/>
    <property type="project" value="UniProtKB-KW"/>
</dbReference>
<comment type="function">
    <text evidence="11">A cytochrome P450 monooxygenase that catalyzes the side-chain hydroxylation and cleavage of cholesterol to pregnenolone, the precursor of most steroid hormones. Catalyzes three sequential oxidation reactions of cholesterol, namely the hydroxylation at C22 followed with the hydroxylation at C20 to yield 20R,22R-hydroxycholesterol that is further cleaved between C20 and C22 to yield the C21-steroid pregnenolone and 4-methylpentanal. Mechanistically, uses molecular oxygen inserting one oxygen atom into a substrate and reducing the second into a water molecule. Two electrons are provided by NADPH via a two-protein mitochondrial transfer system comprising flavoprotein FDXR (adrenodoxin/ferredoxin reductase) and nonheme iron-sulfur protein FDX1 or FDX2 (adrenodoxin/ferredoxin).</text>
</comment>
<dbReference type="AlphaFoldDB" id="A0AAV7TXJ2"/>
<gene>
    <name evidence="12" type="ORF">NDU88_006569</name>
</gene>
<keyword evidence="13" id="KW-1185">Reference proteome</keyword>
<evidence type="ECO:0000256" key="10">
    <source>
        <dbReference type="ARBA" id="ARBA00023136"/>
    </source>
</evidence>
<sequence length="88" mass="10211">MLARAASRWSTWGGCCCTSALSRRHIHDLTSEPVSSSLKGKLPRPFDEIPGEWKNGWVNLYRFWKEDGFHNIHGFMVNNFHTFGPIYR</sequence>
<keyword evidence="10 11" id="KW-0472">Membrane</keyword>
<comment type="pathway">
    <text evidence="11">Lipid metabolism; C21-steroid hormone metabolism.</text>
</comment>
<proteinExistence type="inferred from homology"/>
<evidence type="ECO:0000256" key="3">
    <source>
        <dbReference type="ARBA" id="ARBA00010617"/>
    </source>
</evidence>
<evidence type="ECO:0000256" key="8">
    <source>
        <dbReference type="ARBA" id="ARBA00023033"/>
    </source>
</evidence>
<evidence type="ECO:0000313" key="12">
    <source>
        <dbReference type="EMBL" id="KAJ1181362.1"/>
    </source>
</evidence>
<dbReference type="InterPro" id="IPR050479">
    <property type="entry name" value="CYP11_CYP27_families"/>
</dbReference>
<evidence type="ECO:0000256" key="5">
    <source>
        <dbReference type="ARBA" id="ARBA00022723"/>
    </source>
</evidence>
<evidence type="ECO:0000256" key="9">
    <source>
        <dbReference type="ARBA" id="ARBA00023098"/>
    </source>
</evidence>
<dbReference type="GO" id="GO:0071375">
    <property type="term" value="P:cellular response to peptide hormone stimulus"/>
    <property type="evidence" value="ECO:0007669"/>
    <property type="project" value="TreeGrafter"/>
</dbReference>
<dbReference type="Proteomes" id="UP001066276">
    <property type="component" value="Chromosome 3_2"/>
</dbReference>
<evidence type="ECO:0000256" key="2">
    <source>
        <dbReference type="ARBA" id="ARBA00004170"/>
    </source>
</evidence>
<comment type="caution">
    <text evidence="12">The sequence shown here is derived from an EMBL/GenBank/DDBJ whole genome shotgun (WGS) entry which is preliminary data.</text>
</comment>
<dbReference type="GO" id="GO:0006704">
    <property type="term" value="P:glucocorticoid biosynthetic process"/>
    <property type="evidence" value="ECO:0007669"/>
    <property type="project" value="TreeGrafter"/>
</dbReference>
<evidence type="ECO:0000256" key="1">
    <source>
        <dbReference type="ARBA" id="ARBA00001971"/>
    </source>
</evidence>
<dbReference type="PANTHER" id="PTHR24279">
    <property type="entry name" value="CYTOCHROME P450"/>
    <property type="match status" value="1"/>
</dbReference>
<dbReference type="GO" id="GO:0046872">
    <property type="term" value="F:metal ion binding"/>
    <property type="evidence" value="ECO:0007669"/>
    <property type="project" value="UniProtKB-KW"/>
</dbReference>
<keyword evidence="5 11" id="KW-0479">Metal-binding</keyword>
<keyword evidence="6 11" id="KW-0560">Oxidoreductase</keyword>
<keyword evidence="11" id="KW-0153">Cholesterol metabolism</keyword>
<keyword evidence="8 11" id="KW-0503">Monooxygenase</keyword>
<evidence type="ECO:0000256" key="6">
    <source>
        <dbReference type="ARBA" id="ARBA00023002"/>
    </source>
</evidence>
<keyword evidence="4 11" id="KW-0349">Heme</keyword>
<keyword evidence="11" id="KW-0755">Steroidogenesis</keyword>
<reference evidence="12" key="1">
    <citation type="journal article" date="2022" name="bioRxiv">
        <title>Sequencing and chromosome-scale assembly of the giantPleurodeles waltlgenome.</title>
        <authorList>
            <person name="Brown T."/>
            <person name="Elewa A."/>
            <person name="Iarovenko S."/>
            <person name="Subramanian E."/>
            <person name="Araus A.J."/>
            <person name="Petzold A."/>
            <person name="Susuki M."/>
            <person name="Suzuki K.-i.T."/>
            <person name="Hayashi T."/>
            <person name="Toyoda A."/>
            <person name="Oliveira C."/>
            <person name="Osipova E."/>
            <person name="Leigh N.D."/>
            <person name="Simon A."/>
            <person name="Yun M.H."/>
        </authorList>
    </citation>
    <scope>NUCLEOTIDE SEQUENCE</scope>
    <source>
        <strain evidence="12">20211129_DDA</strain>
        <tissue evidence="12">Liver</tissue>
    </source>
</reference>
<keyword evidence="11" id="KW-0496">Mitochondrion</keyword>
<keyword evidence="11" id="KW-1207">Sterol metabolism</keyword>
<keyword evidence="9 11" id="KW-0443">Lipid metabolism</keyword>